<evidence type="ECO:0000259" key="1">
    <source>
        <dbReference type="SMART" id="SM00198"/>
    </source>
</evidence>
<keyword evidence="3" id="KW-1185">Reference proteome</keyword>
<dbReference type="InterPro" id="IPR002413">
    <property type="entry name" value="V5_allergen-like"/>
</dbReference>
<dbReference type="CDD" id="cd05380">
    <property type="entry name" value="CAP_euk"/>
    <property type="match status" value="1"/>
</dbReference>
<dbReference type="Gene3D" id="3.40.33.10">
    <property type="entry name" value="CAP"/>
    <property type="match status" value="1"/>
</dbReference>
<accession>A0A6A6F9B2</accession>
<evidence type="ECO:0000313" key="3">
    <source>
        <dbReference type="Proteomes" id="UP000799539"/>
    </source>
</evidence>
<dbReference type="PRINTS" id="PR00838">
    <property type="entry name" value="V5ALLERGEN"/>
</dbReference>
<protein>
    <recommendedName>
        <fullName evidence="1">SCP domain-containing protein</fullName>
    </recommendedName>
</protein>
<dbReference type="InterPro" id="IPR014044">
    <property type="entry name" value="CAP_dom"/>
</dbReference>
<proteinExistence type="predicted"/>
<dbReference type="InterPro" id="IPR001283">
    <property type="entry name" value="CRISP-related"/>
</dbReference>
<dbReference type="PANTHER" id="PTHR10334">
    <property type="entry name" value="CYSTEINE-RICH SECRETORY PROTEIN-RELATED"/>
    <property type="match status" value="1"/>
</dbReference>
<evidence type="ECO:0000313" key="2">
    <source>
        <dbReference type="EMBL" id="KAF2209978.1"/>
    </source>
</evidence>
<name>A0A6A6F9B2_9PEZI</name>
<feature type="non-terminal residue" evidence="2">
    <location>
        <position position="159"/>
    </location>
</feature>
<dbReference type="EMBL" id="ML992684">
    <property type="protein sequence ID" value="KAF2209978.1"/>
    <property type="molecule type" value="Genomic_DNA"/>
</dbReference>
<dbReference type="OrthoDB" id="337038at2759"/>
<dbReference type="SUPFAM" id="SSF55797">
    <property type="entry name" value="PR-1-like"/>
    <property type="match status" value="1"/>
</dbReference>
<dbReference type="Proteomes" id="UP000799539">
    <property type="component" value="Unassembled WGS sequence"/>
</dbReference>
<reference evidence="2" key="1">
    <citation type="journal article" date="2020" name="Stud. Mycol.">
        <title>101 Dothideomycetes genomes: a test case for predicting lifestyles and emergence of pathogens.</title>
        <authorList>
            <person name="Haridas S."/>
            <person name="Albert R."/>
            <person name="Binder M."/>
            <person name="Bloem J."/>
            <person name="Labutti K."/>
            <person name="Salamov A."/>
            <person name="Andreopoulos B."/>
            <person name="Baker S."/>
            <person name="Barry K."/>
            <person name="Bills G."/>
            <person name="Bluhm B."/>
            <person name="Cannon C."/>
            <person name="Castanera R."/>
            <person name="Culley D."/>
            <person name="Daum C."/>
            <person name="Ezra D."/>
            <person name="Gonzalez J."/>
            <person name="Henrissat B."/>
            <person name="Kuo A."/>
            <person name="Liang C."/>
            <person name="Lipzen A."/>
            <person name="Lutzoni F."/>
            <person name="Magnuson J."/>
            <person name="Mondo S."/>
            <person name="Nolan M."/>
            <person name="Ohm R."/>
            <person name="Pangilinan J."/>
            <person name="Park H.-J."/>
            <person name="Ramirez L."/>
            <person name="Alfaro M."/>
            <person name="Sun H."/>
            <person name="Tritt A."/>
            <person name="Yoshinaga Y."/>
            <person name="Zwiers L.-H."/>
            <person name="Turgeon B."/>
            <person name="Goodwin S."/>
            <person name="Spatafora J."/>
            <person name="Crous P."/>
            <person name="Grigoriev I."/>
        </authorList>
    </citation>
    <scope>NUCLEOTIDE SEQUENCE</scope>
    <source>
        <strain evidence="2">SCOH1-5</strain>
    </source>
</reference>
<dbReference type="AlphaFoldDB" id="A0A6A6F9B2"/>
<dbReference type="PRINTS" id="PR00837">
    <property type="entry name" value="V5TPXLIKE"/>
</dbReference>
<feature type="domain" description="SCP" evidence="1">
    <location>
        <begin position="3"/>
        <end position="147"/>
    </location>
</feature>
<dbReference type="InterPro" id="IPR035940">
    <property type="entry name" value="CAP_sf"/>
</dbReference>
<dbReference type="SMART" id="SM00198">
    <property type="entry name" value="SCP"/>
    <property type="match status" value="1"/>
</dbReference>
<gene>
    <name evidence="2" type="ORF">CERZMDRAFT_12176</name>
</gene>
<organism evidence="2 3">
    <name type="scientific">Cercospora zeae-maydis SCOH1-5</name>
    <dbReference type="NCBI Taxonomy" id="717836"/>
    <lineage>
        <taxon>Eukaryota</taxon>
        <taxon>Fungi</taxon>
        <taxon>Dikarya</taxon>
        <taxon>Ascomycota</taxon>
        <taxon>Pezizomycotina</taxon>
        <taxon>Dothideomycetes</taxon>
        <taxon>Dothideomycetidae</taxon>
        <taxon>Mycosphaerellales</taxon>
        <taxon>Mycosphaerellaceae</taxon>
        <taxon>Cercospora</taxon>
    </lineage>
</organism>
<dbReference type="Pfam" id="PF00188">
    <property type="entry name" value="CAP"/>
    <property type="match status" value="1"/>
</dbReference>
<feature type="non-terminal residue" evidence="2">
    <location>
        <position position="1"/>
    </location>
</feature>
<sequence>GNDYVGECLKHHNYHRANHRCYDIVWDNALAYTAQLVAETCVYGHNLRFDNGQAGQNIAAGIPASNVSGVITELWYNAEYPHFNPYYGQQQPPYTYFELWGHMTQIVWCGTTHVGCATQYCPHLANVGSVAGYFTVCNYKSPGNIAGEYAQNVFPPQGA</sequence>